<gene>
    <name evidence="1" type="ORF">NRB20_44630</name>
</gene>
<reference evidence="1 2" key="1">
    <citation type="submission" date="2019-10" db="EMBL/GenBank/DDBJ databases">
        <title>Nocardia macrotermitis sp. nov. and Nocardia aurantia sp. nov., isolated from the gut of fungus growing-termite Macrotermes natalensis.</title>
        <authorList>
            <person name="Benndorf R."/>
            <person name="Schwitalla J."/>
            <person name="Martin K."/>
            <person name="De Beer W."/>
            <person name="Kaster A.-K."/>
            <person name="Vollmers J."/>
            <person name="Poulsen M."/>
            <person name="Beemelmanns C."/>
        </authorList>
    </citation>
    <scope>NUCLEOTIDE SEQUENCE [LARGE SCALE GENOMIC DNA]</scope>
    <source>
        <strain evidence="1 2">RB20</strain>
    </source>
</reference>
<protein>
    <submittedName>
        <fullName evidence="1">Uncharacterized protein</fullName>
    </submittedName>
</protein>
<accession>A0A7K0D6H7</accession>
<comment type="caution">
    <text evidence="1">The sequence shown here is derived from an EMBL/GenBank/DDBJ whole genome shotgun (WGS) entry which is preliminary data.</text>
</comment>
<proteinExistence type="predicted"/>
<keyword evidence="2" id="KW-1185">Reference proteome</keyword>
<name>A0A7K0D6H7_9NOCA</name>
<dbReference type="AlphaFoldDB" id="A0A7K0D6H7"/>
<organism evidence="1 2">
    <name type="scientific">Nocardia macrotermitis</name>
    <dbReference type="NCBI Taxonomy" id="2585198"/>
    <lineage>
        <taxon>Bacteria</taxon>
        <taxon>Bacillati</taxon>
        <taxon>Actinomycetota</taxon>
        <taxon>Actinomycetes</taxon>
        <taxon>Mycobacteriales</taxon>
        <taxon>Nocardiaceae</taxon>
        <taxon>Nocardia</taxon>
    </lineage>
</organism>
<dbReference type="Proteomes" id="UP000438448">
    <property type="component" value="Unassembled WGS sequence"/>
</dbReference>
<evidence type="ECO:0000313" key="1">
    <source>
        <dbReference type="EMBL" id="MQY21353.1"/>
    </source>
</evidence>
<dbReference type="OrthoDB" id="4545653at2"/>
<evidence type="ECO:0000313" key="2">
    <source>
        <dbReference type="Proteomes" id="UP000438448"/>
    </source>
</evidence>
<dbReference type="EMBL" id="WEGK01000009">
    <property type="protein sequence ID" value="MQY21353.1"/>
    <property type="molecule type" value="Genomic_DNA"/>
</dbReference>
<dbReference type="RefSeq" id="WP_153412001.1">
    <property type="nucleotide sequence ID" value="NZ_WEGK01000009.1"/>
</dbReference>
<sequence>MHIRGIEFTPDEADPQRVTLTRGLSGEASRVEISYRIEGGLTGSRVVQRSAATFAHLRSGPTLLFADGFMPHPLPGRISDAP</sequence>